<accession>A0A8S5QTN5</accession>
<name>A0A8S5QTN5_9CAUD</name>
<dbReference type="InterPro" id="IPR056083">
    <property type="entry name" value="DUF7666"/>
</dbReference>
<evidence type="ECO:0000259" key="1">
    <source>
        <dbReference type="Pfam" id="PF24703"/>
    </source>
</evidence>
<organism evidence="2">
    <name type="scientific">Siphoviridae sp. ctLsx2</name>
    <dbReference type="NCBI Taxonomy" id="2826254"/>
    <lineage>
        <taxon>Viruses</taxon>
        <taxon>Duplodnaviria</taxon>
        <taxon>Heunggongvirae</taxon>
        <taxon>Uroviricota</taxon>
        <taxon>Caudoviricetes</taxon>
    </lineage>
</organism>
<evidence type="ECO:0000313" key="2">
    <source>
        <dbReference type="EMBL" id="DAE22179.1"/>
    </source>
</evidence>
<proteinExistence type="predicted"/>
<protein>
    <recommendedName>
        <fullName evidence="1">DUF7666 domain-containing protein</fullName>
    </recommendedName>
</protein>
<feature type="domain" description="DUF7666" evidence="1">
    <location>
        <begin position="1"/>
        <end position="95"/>
    </location>
</feature>
<dbReference type="EMBL" id="BK015728">
    <property type="protein sequence ID" value="DAE22179.1"/>
    <property type="molecule type" value="Genomic_DNA"/>
</dbReference>
<reference evidence="2" key="1">
    <citation type="journal article" date="2021" name="Proc. Natl. Acad. Sci. U.S.A.">
        <title>A Catalog of Tens of Thousands of Viruses from Human Metagenomes Reveals Hidden Associations with Chronic Diseases.</title>
        <authorList>
            <person name="Tisza M.J."/>
            <person name="Buck C.B."/>
        </authorList>
    </citation>
    <scope>NUCLEOTIDE SEQUENCE</scope>
    <source>
        <strain evidence="2">CtLsx2</strain>
    </source>
</reference>
<sequence length="215" mass="23090">MKVYKATDKDMKCRGVQYELGKTAEVEGDIELCENGLHACEMPLDVLGYYAPSDGPRYFEAELEDVSDEKRSDDTKRVGKKLTLSAEIGIPGLVKAQVEYVKAQCDFDNAIKKSNSEKKNHATGESGAASATGKGCVAMTTGKRGAASATGKGCVAMTTGFYGRVMGGRGNAIVCVERKNNGEIATILSGIVDGETLKPCVWYTVKNGRWVEVQK</sequence>
<dbReference type="Pfam" id="PF24703">
    <property type="entry name" value="DUF7666"/>
    <property type="match status" value="1"/>
</dbReference>